<accession>A0ABQ4WIW6</accession>
<reference evidence="1" key="2">
    <citation type="submission" date="2022-01" db="EMBL/GenBank/DDBJ databases">
        <authorList>
            <person name="Yamashiro T."/>
            <person name="Shiraishi A."/>
            <person name="Satake H."/>
            <person name="Nakayama K."/>
        </authorList>
    </citation>
    <scope>NUCLEOTIDE SEQUENCE</scope>
</reference>
<comment type="caution">
    <text evidence="1">The sequence shown here is derived from an EMBL/GenBank/DDBJ whole genome shotgun (WGS) entry which is preliminary data.</text>
</comment>
<sequence>MESFLALKQVVYDTNSLLEQWKESYENANYDYDPYDDDMYECQDVPDKIQSICDKLDIKVRGRKKKYLIEEILRYCSDNLYAVSIKKDTTYLYLHFTRNHEELKSNTPYPEDSILRIEDYMKILEDIERGPYSKKPPIRSIDLTQYDWLLANTFRNYEDGKHEIVEIIRIKTGTFDFETPLCMAFNEFNYLLEVDTDLFTHDIQEAKTYKEHKNELNNDPEEPWSENGVPYELIDHLCKLFHFKNGKTKWPTCSSNEDGFCNGGELPRMVRVGYMTYFQDYKWYDVLKNGKLKDEALKQKAMNNEEAILEERKLNDDHVILAKRRNNTIKIGAKCLEIPAKNR</sequence>
<evidence type="ECO:0000313" key="1">
    <source>
        <dbReference type="EMBL" id="GJS52818.1"/>
    </source>
</evidence>
<dbReference type="EMBL" id="BQNB010008682">
    <property type="protein sequence ID" value="GJS52818.1"/>
    <property type="molecule type" value="Genomic_DNA"/>
</dbReference>
<keyword evidence="2" id="KW-1185">Reference proteome</keyword>
<protein>
    <submittedName>
        <fullName evidence="1">Uncharacterized protein</fullName>
    </submittedName>
</protein>
<proteinExistence type="predicted"/>
<evidence type="ECO:0000313" key="2">
    <source>
        <dbReference type="Proteomes" id="UP001151760"/>
    </source>
</evidence>
<reference evidence="1" key="1">
    <citation type="journal article" date="2022" name="Int. J. Mol. Sci.">
        <title>Draft Genome of Tanacetum Coccineum: Genomic Comparison of Closely Related Tanacetum-Family Plants.</title>
        <authorList>
            <person name="Yamashiro T."/>
            <person name="Shiraishi A."/>
            <person name="Nakayama K."/>
            <person name="Satake H."/>
        </authorList>
    </citation>
    <scope>NUCLEOTIDE SEQUENCE</scope>
</reference>
<name>A0ABQ4WIW6_9ASTR</name>
<gene>
    <name evidence="1" type="ORF">Tco_0626180</name>
</gene>
<dbReference type="Proteomes" id="UP001151760">
    <property type="component" value="Unassembled WGS sequence"/>
</dbReference>
<organism evidence="1 2">
    <name type="scientific">Tanacetum coccineum</name>
    <dbReference type="NCBI Taxonomy" id="301880"/>
    <lineage>
        <taxon>Eukaryota</taxon>
        <taxon>Viridiplantae</taxon>
        <taxon>Streptophyta</taxon>
        <taxon>Embryophyta</taxon>
        <taxon>Tracheophyta</taxon>
        <taxon>Spermatophyta</taxon>
        <taxon>Magnoliopsida</taxon>
        <taxon>eudicotyledons</taxon>
        <taxon>Gunneridae</taxon>
        <taxon>Pentapetalae</taxon>
        <taxon>asterids</taxon>
        <taxon>campanulids</taxon>
        <taxon>Asterales</taxon>
        <taxon>Asteraceae</taxon>
        <taxon>Asteroideae</taxon>
        <taxon>Anthemideae</taxon>
        <taxon>Anthemidinae</taxon>
        <taxon>Tanacetum</taxon>
    </lineage>
</organism>